<reference evidence="2 3" key="1">
    <citation type="submission" date="2016-01" db="EMBL/GenBank/DDBJ databases">
        <title>Annotation of Pseudomonas oryzihabitans USDA-ARS-USMARC-56511.</title>
        <authorList>
            <person name="Harhay G.P."/>
            <person name="Harhay D.M."/>
            <person name="Smith T.P.L."/>
            <person name="Bono J.L."/>
            <person name="Heaton M.P."/>
            <person name="Clawson M.L."/>
            <person name="Chitko-Mckown C.G."/>
            <person name="Capik S.F."/>
            <person name="DeDonder K.D."/>
            <person name="Apley M.D."/>
            <person name="Lubbers B.V."/>
            <person name="White B.J."/>
            <person name="Larson R.L."/>
        </authorList>
    </citation>
    <scope>NUCLEOTIDE SEQUENCE [LARGE SCALE GENOMIC DNA]</scope>
    <source>
        <strain evidence="2 3">USDA-ARS-USMARC-56511</strain>
    </source>
</reference>
<dbReference type="PRINTS" id="PR00598">
    <property type="entry name" value="HTHMARR"/>
</dbReference>
<gene>
    <name evidence="2" type="ORF">APT59_07810</name>
</gene>
<dbReference type="Pfam" id="PF01047">
    <property type="entry name" value="MarR"/>
    <property type="match status" value="1"/>
</dbReference>
<dbReference type="GO" id="GO:0003700">
    <property type="term" value="F:DNA-binding transcription factor activity"/>
    <property type="evidence" value="ECO:0007669"/>
    <property type="project" value="InterPro"/>
</dbReference>
<name>A0A0U4HE14_9PSED</name>
<dbReference type="Gene3D" id="1.10.10.10">
    <property type="entry name" value="Winged helix-like DNA-binding domain superfamily/Winged helix DNA-binding domain"/>
    <property type="match status" value="1"/>
</dbReference>
<dbReference type="InterPro" id="IPR036390">
    <property type="entry name" value="WH_DNA-bd_sf"/>
</dbReference>
<dbReference type="InterPro" id="IPR000835">
    <property type="entry name" value="HTH_MarR-typ"/>
</dbReference>
<accession>A0A0U4HE14</accession>
<dbReference type="SUPFAM" id="SSF46785">
    <property type="entry name" value="Winged helix' DNA-binding domain"/>
    <property type="match status" value="1"/>
</dbReference>
<protein>
    <submittedName>
        <fullName evidence="2">MarR family transcriptional regulator</fullName>
    </submittedName>
</protein>
<organism evidence="2 3">
    <name type="scientific">Pseudomonas oryzihabitans</name>
    <dbReference type="NCBI Taxonomy" id="47885"/>
    <lineage>
        <taxon>Bacteria</taxon>
        <taxon>Pseudomonadati</taxon>
        <taxon>Pseudomonadota</taxon>
        <taxon>Gammaproteobacteria</taxon>
        <taxon>Pseudomonadales</taxon>
        <taxon>Pseudomonadaceae</taxon>
        <taxon>Pseudomonas</taxon>
    </lineage>
</organism>
<dbReference type="PROSITE" id="PS50995">
    <property type="entry name" value="HTH_MARR_2"/>
    <property type="match status" value="1"/>
</dbReference>
<dbReference type="RefSeq" id="WP_059314332.1">
    <property type="nucleotide sequence ID" value="NZ_CP013987.1"/>
</dbReference>
<evidence type="ECO:0000259" key="1">
    <source>
        <dbReference type="PROSITE" id="PS50995"/>
    </source>
</evidence>
<dbReference type="GO" id="GO:0006950">
    <property type="term" value="P:response to stress"/>
    <property type="evidence" value="ECO:0007669"/>
    <property type="project" value="TreeGrafter"/>
</dbReference>
<sequence>MSSLDDTMTLDPAATPWLDTAVGYALRRAQMKMFQHLVDSLASYDLRPAQFTALVILEQEPGLMQADLARRLAIEPPQLVLLLNKLERQGLAARVRDTQDRRAYALHLTDQGRALVGELKDRAAASDRAATAQLDDAERAELLRLLRKLNGELG</sequence>
<evidence type="ECO:0000313" key="3">
    <source>
        <dbReference type="Proteomes" id="UP000064137"/>
    </source>
</evidence>
<dbReference type="EMBL" id="CP013987">
    <property type="protein sequence ID" value="ALZ84122.1"/>
    <property type="molecule type" value="Genomic_DNA"/>
</dbReference>
<dbReference type="KEGG" id="por:APT59_07810"/>
<dbReference type="SMART" id="SM00347">
    <property type="entry name" value="HTH_MARR"/>
    <property type="match status" value="1"/>
</dbReference>
<proteinExistence type="predicted"/>
<dbReference type="PANTHER" id="PTHR33164:SF89">
    <property type="entry name" value="MARR FAMILY REGULATORY PROTEIN"/>
    <property type="match status" value="1"/>
</dbReference>
<feature type="domain" description="HTH marR-type" evidence="1">
    <location>
        <begin position="19"/>
        <end position="151"/>
    </location>
</feature>
<dbReference type="Proteomes" id="UP000064137">
    <property type="component" value="Chromosome"/>
</dbReference>
<dbReference type="InterPro" id="IPR036388">
    <property type="entry name" value="WH-like_DNA-bd_sf"/>
</dbReference>
<dbReference type="InterPro" id="IPR039422">
    <property type="entry name" value="MarR/SlyA-like"/>
</dbReference>
<dbReference type="AlphaFoldDB" id="A0A0U4HE14"/>
<dbReference type="OrthoDB" id="6331822at2"/>
<dbReference type="PANTHER" id="PTHR33164">
    <property type="entry name" value="TRANSCRIPTIONAL REGULATOR, MARR FAMILY"/>
    <property type="match status" value="1"/>
</dbReference>
<evidence type="ECO:0000313" key="2">
    <source>
        <dbReference type="EMBL" id="ALZ84122.1"/>
    </source>
</evidence>